<feature type="transmembrane region" description="Helical" evidence="1">
    <location>
        <begin position="142"/>
        <end position="164"/>
    </location>
</feature>
<organism evidence="2 3">
    <name type="scientific">Paramecium octaurelia</name>
    <dbReference type="NCBI Taxonomy" id="43137"/>
    <lineage>
        <taxon>Eukaryota</taxon>
        <taxon>Sar</taxon>
        <taxon>Alveolata</taxon>
        <taxon>Ciliophora</taxon>
        <taxon>Intramacronucleata</taxon>
        <taxon>Oligohymenophorea</taxon>
        <taxon>Peniculida</taxon>
        <taxon>Parameciidae</taxon>
        <taxon>Paramecium</taxon>
    </lineage>
</organism>
<dbReference type="AlphaFoldDB" id="A0A8S1VE43"/>
<comment type="caution">
    <text evidence="2">The sequence shown here is derived from an EMBL/GenBank/DDBJ whole genome shotgun (WGS) entry which is preliminary data.</text>
</comment>
<keyword evidence="3" id="KW-1185">Reference proteome</keyword>
<keyword evidence="1" id="KW-1133">Transmembrane helix</keyword>
<sequence>MPQFVMKIRFEQQIKFLLEFFKRFLIVLIIEIFFLIFETLEGFQFVNRKYEVFGFKNPLQNSISRLSIAFRIRFYCQTNFKKLKTNNILINAQKIPQVKKKNALQIERITIIKIIQINQQDPQQLELENQIKNRNLEKLEKLLAYFGTFGFFGNFRTFLDYLMFWKNMIWNLNSYQIGLFLPML</sequence>
<proteinExistence type="predicted"/>
<evidence type="ECO:0008006" key="4">
    <source>
        <dbReference type="Google" id="ProtNLM"/>
    </source>
</evidence>
<gene>
    <name evidence="2" type="ORF">POCTA_138.1.T0610161</name>
</gene>
<evidence type="ECO:0000313" key="3">
    <source>
        <dbReference type="Proteomes" id="UP000683925"/>
    </source>
</evidence>
<protein>
    <recommendedName>
        <fullName evidence="4">Transmembrane protein</fullName>
    </recommendedName>
</protein>
<feature type="transmembrane region" description="Helical" evidence="1">
    <location>
        <begin position="20"/>
        <end position="40"/>
    </location>
</feature>
<accession>A0A8S1VE43</accession>
<dbReference type="Proteomes" id="UP000683925">
    <property type="component" value="Unassembled WGS sequence"/>
</dbReference>
<evidence type="ECO:0000256" key="1">
    <source>
        <dbReference type="SAM" id="Phobius"/>
    </source>
</evidence>
<dbReference type="EMBL" id="CAJJDP010000060">
    <property type="protein sequence ID" value="CAD8173136.1"/>
    <property type="molecule type" value="Genomic_DNA"/>
</dbReference>
<evidence type="ECO:0000313" key="2">
    <source>
        <dbReference type="EMBL" id="CAD8173136.1"/>
    </source>
</evidence>
<name>A0A8S1VE43_PAROT</name>
<keyword evidence="1" id="KW-0472">Membrane</keyword>
<keyword evidence="1" id="KW-0812">Transmembrane</keyword>
<reference evidence="2" key="1">
    <citation type="submission" date="2021-01" db="EMBL/GenBank/DDBJ databases">
        <authorList>
            <consortium name="Genoscope - CEA"/>
            <person name="William W."/>
        </authorList>
    </citation>
    <scope>NUCLEOTIDE SEQUENCE</scope>
</reference>